<evidence type="ECO:0000256" key="1">
    <source>
        <dbReference type="ARBA" id="ARBA00001974"/>
    </source>
</evidence>
<evidence type="ECO:0000256" key="4">
    <source>
        <dbReference type="ARBA" id="ARBA00023002"/>
    </source>
</evidence>
<protein>
    <submittedName>
        <fullName evidence="7">3-phenylpropionate/trans-cinnamate dioxygenase ferredoxin reductase subunit</fullName>
    </submittedName>
</protein>
<dbReference type="GO" id="GO:0016651">
    <property type="term" value="F:oxidoreductase activity, acting on NAD(P)H"/>
    <property type="evidence" value="ECO:0007669"/>
    <property type="project" value="TreeGrafter"/>
</dbReference>
<keyword evidence="2" id="KW-0285">Flavoprotein</keyword>
<proteinExistence type="predicted"/>
<feature type="domain" description="FAD/NAD(P)-binding" evidence="5">
    <location>
        <begin position="7"/>
        <end position="298"/>
    </location>
</feature>
<dbReference type="GO" id="GO:0051213">
    <property type="term" value="F:dioxygenase activity"/>
    <property type="evidence" value="ECO:0007669"/>
    <property type="project" value="UniProtKB-KW"/>
</dbReference>
<sequence length="410" mass="42662">MTADPTLVVVGAGHVAASVARALRRRGFAGPVVLLGDEPVGPYQRPMLSKERLADGGDAGLWLLDPEWCAAHDVTLRTGSPVERISAGTAEVLLADGTSVPADLVVLATGGRPRRLPGVDGDRVHTIRTLADSDRLRERLAPGRRIGVLGGGFLGTEIAAAAVTRGAEAVLFDLDPVLLARALGSEIGSAVTALHRSRGVDLRLGRPVTGVHARPDGVDVLTGAGTETVDDLVVCIGIEPNTEVAVRSGLVVGNGVEVDAAGRTSIPTVFAAGDVAAHDHPRYGRVRVEHVDVAQQQAAAIAKTVAGTPAAFADPHWFWTDQFELNVQGLGLAAVRPGDEVVPRGDLAALDGTVFWLREGRLVAAASVERGEEISVARELIDLEVAVRAEQLADESVELDGLLELDGAGV</sequence>
<evidence type="ECO:0000256" key="2">
    <source>
        <dbReference type="ARBA" id="ARBA00022630"/>
    </source>
</evidence>
<dbReference type="PRINTS" id="PR00411">
    <property type="entry name" value="PNDRDTASEI"/>
</dbReference>
<dbReference type="PANTHER" id="PTHR43557:SF2">
    <property type="entry name" value="RIESKE DOMAIN-CONTAINING PROTEIN-RELATED"/>
    <property type="match status" value="1"/>
</dbReference>
<keyword evidence="8" id="KW-1185">Reference proteome</keyword>
<dbReference type="InterPro" id="IPR036188">
    <property type="entry name" value="FAD/NAD-bd_sf"/>
</dbReference>
<dbReference type="PANTHER" id="PTHR43557">
    <property type="entry name" value="APOPTOSIS-INDUCING FACTOR 1"/>
    <property type="match status" value="1"/>
</dbReference>
<dbReference type="SUPFAM" id="SSF51905">
    <property type="entry name" value="FAD/NAD(P)-binding domain"/>
    <property type="match status" value="2"/>
</dbReference>
<dbReference type="Gene3D" id="3.30.390.30">
    <property type="match status" value="1"/>
</dbReference>
<dbReference type="AlphaFoldDB" id="A0A1I4GQI7"/>
<feature type="domain" description="Reductase C-terminal" evidence="6">
    <location>
        <begin position="317"/>
        <end position="402"/>
    </location>
</feature>
<evidence type="ECO:0000259" key="6">
    <source>
        <dbReference type="Pfam" id="PF14759"/>
    </source>
</evidence>
<evidence type="ECO:0000259" key="5">
    <source>
        <dbReference type="Pfam" id="PF07992"/>
    </source>
</evidence>
<accession>A0A1I4GQI7</accession>
<dbReference type="STRING" id="504800.SAMN04488085_109133"/>
<reference evidence="7 8" key="1">
    <citation type="submission" date="2016-10" db="EMBL/GenBank/DDBJ databases">
        <authorList>
            <person name="de Groot N.N."/>
        </authorList>
    </citation>
    <scope>NUCLEOTIDE SEQUENCE [LARGE SCALE GENOMIC DNA]</scope>
    <source>
        <strain evidence="7 8">DSM 45317</strain>
    </source>
</reference>
<evidence type="ECO:0000256" key="3">
    <source>
        <dbReference type="ARBA" id="ARBA00022827"/>
    </source>
</evidence>
<dbReference type="PRINTS" id="PR00368">
    <property type="entry name" value="FADPNR"/>
</dbReference>
<dbReference type="GO" id="GO:0005737">
    <property type="term" value="C:cytoplasm"/>
    <property type="evidence" value="ECO:0007669"/>
    <property type="project" value="TreeGrafter"/>
</dbReference>
<keyword evidence="4" id="KW-0560">Oxidoreductase</keyword>
<dbReference type="EMBL" id="FOSW01000009">
    <property type="protein sequence ID" value="SFL32294.1"/>
    <property type="molecule type" value="Genomic_DNA"/>
</dbReference>
<dbReference type="InterPro" id="IPR016156">
    <property type="entry name" value="FAD/NAD-linked_Rdtase_dimer_sf"/>
</dbReference>
<evidence type="ECO:0000313" key="8">
    <source>
        <dbReference type="Proteomes" id="UP000199152"/>
    </source>
</evidence>
<gene>
    <name evidence="7" type="ORF">SAMN04488085_109133</name>
</gene>
<dbReference type="OrthoDB" id="4475657at2"/>
<keyword evidence="7" id="KW-0223">Dioxygenase</keyword>
<dbReference type="Gene3D" id="3.50.50.60">
    <property type="entry name" value="FAD/NAD(P)-binding domain"/>
    <property type="match status" value="2"/>
</dbReference>
<dbReference type="InParanoid" id="A0A1I4GQI7"/>
<dbReference type="Proteomes" id="UP000199152">
    <property type="component" value="Unassembled WGS sequence"/>
</dbReference>
<keyword evidence="3" id="KW-0274">FAD</keyword>
<dbReference type="Pfam" id="PF07992">
    <property type="entry name" value="Pyr_redox_2"/>
    <property type="match status" value="1"/>
</dbReference>
<evidence type="ECO:0000313" key="7">
    <source>
        <dbReference type="EMBL" id="SFL32294.1"/>
    </source>
</evidence>
<organism evidence="7 8">
    <name type="scientific">Geodermatophilus ruber</name>
    <dbReference type="NCBI Taxonomy" id="504800"/>
    <lineage>
        <taxon>Bacteria</taxon>
        <taxon>Bacillati</taxon>
        <taxon>Actinomycetota</taxon>
        <taxon>Actinomycetes</taxon>
        <taxon>Geodermatophilales</taxon>
        <taxon>Geodermatophilaceae</taxon>
        <taxon>Geodermatophilus</taxon>
    </lineage>
</organism>
<dbReference type="InterPro" id="IPR023753">
    <property type="entry name" value="FAD/NAD-binding_dom"/>
</dbReference>
<dbReference type="SUPFAM" id="SSF55424">
    <property type="entry name" value="FAD/NAD-linked reductases, dimerisation (C-terminal) domain"/>
    <property type="match status" value="1"/>
</dbReference>
<comment type="cofactor">
    <cofactor evidence="1">
        <name>FAD</name>
        <dbReference type="ChEBI" id="CHEBI:57692"/>
    </cofactor>
</comment>
<dbReference type="InterPro" id="IPR028202">
    <property type="entry name" value="Reductase_C"/>
</dbReference>
<dbReference type="RefSeq" id="WP_091326195.1">
    <property type="nucleotide sequence ID" value="NZ_FOSW01000009.1"/>
</dbReference>
<dbReference type="Pfam" id="PF14759">
    <property type="entry name" value="Reductase_C"/>
    <property type="match status" value="1"/>
</dbReference>
<name>A0A1I4GQI7_9ACTN</name>
<dbReference type="InterPro" id="IPR050446">
    <property type="entry name" value="FAD-oxidoreductase/Apoptosis"/>
</dbReference>